<dbReference type="AlphaFoldDB" id="A0A7S7SM98"/>
<reference evidence="2 3" key="1">
    <citation type="submission" date="2020-10" db="EMBL/GenBank/DDBJ databases">
        <title>Complete genome sequence of Paludibaculum fermentans P105T, a facultatively anaerobic acidobacterium capable of dissimilatory Fe(III) reduction.</title>
        <authorList>
            <person name="Dedysh S.N."/>
            <person name="Beletsky A.V."/>
            <person name="Kulichevskaya I.S."/>
            <person name="Mardanov A.V."/>
            <person name="Ravin N.V."/>
        </authorList>
    </citation>
    <scope>NUCLEOTIDE SEQUENCE [LARGE SCALE GENOMIC DNA]</scope>
    <source>
        <strain evidence="2 3">P105</strain>
    </source>
</reference>
<sequence>MATNAQLDANRANALRSTGPRSEEGKARSSRNNLRYGFRSQSVLLPGDDPAEFADLLAELSCHFAVDDLSSARYVREMADAEWRLRRVRLHQELLLCERIAKLSETRPDASPQLLQALAFEALHAEAAFNRFLTYEAKFERQYERACQGLRKLREAASKKAPAQVVELRPNRTVEPNSESATPRNAPCPCGSGEKYKRCCGRNAPAVVTAAPHPDPSPTAPTGIPR</sequence>
<accession>A0A7S7SM98</accession>
<feature type="region of interest" description="Disordered" evidence="1">
    <location>
        <begin position="207"/>
        <end position="226"/>
    </location>
</feature>
<dbReference type="KEGG" id="pfer:IRI77_14105"/>
<gene>
    <name evidence="2" type="ORF">IRI77_14105</name>
</gene>
<dbReference type="SUPFAM" id="SSF103642">
    <property type="entry name" value="Sec-C motif"/>
    <property type="match status" value="1"/>
</dbReference>
<dbReference type="Pfam" id="PF02810">
    <property type="entry name" value="SEC-C"/>
    <property type="match status" value="1"/>
</dbReference>
<evidence type="ECO:0000313" key="2">
    <source>
        <dbReference type="EMBL" id="QOY91027.1"/>
    </source>
</evidence>
<protein>
    <submittedName>
        <fullName evidence="2">SEC-C domain-containing protein</fullName>
    </submittedName>
</protein>
<dbReference type="Proteomes" id="UP000593892">
    <property type="component" value="Chromosome"/>
</dbReference>
<feature type="compositionally biased region" description="Polar residues" evidence="1">
    <location>
        <begin position="174"/>
        <end position="183"/>
    </location>
</feature>
<proteinExistence type="predicted"/>
<dbReference type="InterPro" id="IPR004027">
    <property type="entry name" value="SEC_C_motif"/>
</dbReference>
<evidence type="ECO:0000313" key="3">
    <source>
        <dbReference type="Proteomes" id="UP000593892"/>
    </source>
</evidence>
<evidence type="ECO:0000256" key="1">
    <source>
        <dbReference type="SAM" id="MobiDB-lite"/>
    </source>
</evidence>
<feature type="region of interest" description="Disordered" evidence="1">
    <location>
        <begin position="1"/>
        <end position="31"/>
    </location>
</feature>
<feature type="region of interest" description="Disordered" evidence="1">
    <location>
        <begin position="170"/>
        <end position="190"/>
    </location>
</feature>
<dbReference type="RefSeq" id="WP_194452682.1">
    <property type="nucleotide sequence ID" value="NZ_CP063849.1"/>
</dbReference>
<keyword evidence="3" id="KW-1185">Reference proteome</keyword>
<organism evidence="2 3">
    <name type="scientific">Paludibaculum fermentans</name>
    <dbReference type="NCBI Taxonomy" id="1473598"/>
    <lineage>
        <taxon>Bacteria</taxon>
        <taxon>Pseudomonadati</taxon>
        <taxon>Acidobacteriota</taxon>
        <taxon>Terriglobia</taxon>
        <taxon>Bryobacterales</taxon>
        <taxon>Bryobacteraceae</taxon>
        <taxon>Paludibaculum</taxon>
    </lineage>
</organism>
<dbReference type="Gene3D" id="3.10.450.50">
    <property type="match status" value="1"/>
</dbReference>
<name>A0A7S7SM98_PALFE</name>
<dbReference type="EMBL" id="CP063849">
    <property type="protein sequence ID" value="QOY91027.1"/>
    <property type="molecule type" value="Genomic_DNA"/>
</dbReference>